<reference evidence="2" key="1">
    <citation type="journal article" date="2019" name="Int. J. Syst. Evol. Microbiol.">
        <title>The Global Catalogue of Microorganisms (GCM) 10K type strain sequencing project: providing services to taxonomists for standard genome sequencing and annotation.</title>
        <authorList>
            <consortium name="The Broad Institute Genomics Platform"/>
            <consortium name="The Broad Institute Genome Sequencing Center for Infectious Disease"/>
            <person name="Wu L."/>
            <person name="Ma J."/>
        </authorList>
    </citation>
    <scope>NUCLEOTIDE SEQUENCE [LARGE SCALE GENOMIC DNA]</scope>
    <source>
        <strain evidence="2">CCUG 64793</strain>
    </source>
</reference>
<comment type="caution">
    <text evidence="1">The sequence shown here is derived from an EMBL/GenBank/DDBJ whole genome shotgun (WGS) entry which is preliminary data.</text>
</comment>
<protein>
    <submittedName>
        <fullName evidence="1">Uncharacterized protein</fullName>
    </submittedName>
</protein>
<organism evidence="1 2">
    <name type="scientific">Salegentibacter chungangensis</name>
    <dbReference type="NCBI Taxonomy" id="1335724"/>
    <lineage>
        <taxon>Bacteria</taxon>
        <taxon>Pseudomonadati</taxon>
        <taxon>Bacteroidota</taxon>
        <taxon>Flavobacteriia</taxon>
        <taxon>Flavobacteriales</taxon>
        <taxon>Flavobacteriaceae</taxon>
        <taxon>Salegentibacter</taxon>
    </lineage>
</organism>
<proteinExistence type="predicted"/>
<evidence type="ECO:0000313" key="1">
    <source>
        <dbReference type="EMBL" id="MFD1096572.1"/>
    </source>
</evidence>
<feature type="non-terminal residue" evidence="1">
    <location>
        <position position="1"/>
    </location>
</feature>
<evidence type="ECO:0000313" key="2">
    <source>
        <dbReference type="Proteomes" id="UP001597131"/>
    </source>
</evidence>
<accession>A0ABW3NVI2</accession>
<dbReference type="EMBL" id="JBHTLI010000003">
    <property type="protein sequence ID" value="MFD1096572.1"/>
    <property type="molecule type" value="Genomic_DNA"/>
</dbReference>
<dbReference type="Proteomes" id="UP001597131">
    <property type="component" value="Unassembled WGS sequence"/>
</dbReference>
<name>A0ABW3NVI2_9FLAO</name>
<gene>
    <name evidence="1" type="ORF">ACFQ3Q_12475</name>
</gene>
<sequence>KITVLKERGALRSALFAAAQSGCKYTGFFSNPAKLFLKIFEELFRANHPYYPKKTRLSMNFRLTPESKPSAPKRLQIYKAFLLWQALI</sequence>
<dbReference type="RefSeq" id="WP_380746354.1">
    <property type="nucleotide sequence ID" value="NZ_JBHTLI010000003.1"/>
</dbReference>
<keyword evidence="2" id="KW-1185">Reference proteome</keyword>